<dbReference type="InterPro" id="IPR036291">
    <property type="entry name" value="NAD(P)-bd_dom_sf"/>
</dbReference>
<accession>A0AAQ4DNE1</accession>
<dbReference type="SUPFAM" id="SSF51735">
    <property type="entry name" value="NAD(P)-binding Rossmann-fold domains"/>
    <property type="match status" value="1"/>
</dbReference>
<dbReference type="PROSITE" id="PS00061">
    <property type="entry name" value="ADH_SHORT"/>
    <property type="match status" value="1"/>
</dbReference>
<dbReference type="PANTHER" id="PTHR43313:SF36">
    <property type="entry name" value="D-BETA-HYDROXYBUTYRATE DEHYDROGENASE, MITOCHONDRIAL"/>
    <property type="match status" value="1"/>
</dbReference>
<evidence type="ECO:0000313" key="3">
    <source>
        <dbReference type="Proteomes" id="UP001321473"/>
    </source>
</evidence>
<evidence type="ECO:0000256" key="1">
    <source>
        <dbReference type="ARBA" id="ARBA00023002"/>
    </source>
</evidence>
<dbReference type="Proteomes" id="UP001321473">
    <property type="component" value="Unassembled WGS sequence"/>
</dbReference>
<evidence type="ECO:0000313" key="2">
    <source>
        <dbReference type="EMBL" id="KAK8763981.1"/>
    </source>
</evidence>
<comment type="caution">
    <text evidence="2">The sequence shown here is derived from an EMBL/GenBank/DDBJ whole genome shotgun (WGS) entry which is preliminary data.</text>
</comment>
<reference evidence="2 3" key="1">
    <citation type="journal article" date="2023" name="Arcadia Sci">
        <title>De novo assembly of a long-read Amblyomma americanum tick genome.</title>
        <authorList>
            <person name="Chou S."/>
            <person name="Poskanzer K.E."/>
            <person name="Rollins M."/>
            <person name="Thuy-Boun P.S."/>
        </authorList>
    </citation>
    <scope>NUCLEOTIDE SEQUENCE [LARGE SCALE GENOMIC DNA]</scope>
    <source>
        <strain evidence="2">F_SG_1</strain>
        <tissue evidence="2">Salivary glands</tissue>
    </source>
</reference>
<dbReference type="InterPro" id="IPR002347">
    <property type="entry name" value="SDR_fam"/>
</dbReference>
<protein>
    <submittedName>
        <fullName evidence="2">Uncharacterized protein</fullName>
    </submittedName>
</protein>
<dbReference type="Gene3D" id="3.40.50.720">
    <property type="entry name" value="NAD(P)-binding Rossmann-like Domain"/>
    <property type="match status" value="2"/>
</dbReference>
<name>A0AAQ4DNE1_AMBAM</name>
<keyword evidence="3" id="KW-1185">Reference proteome</keyword>
<gene>
    <name evidence="2" type="ORF">V5799_033410</name>
</gene>
<dbReference type="Pfam" id="PF00106">
    <property type="entry name" value="adh_short"/>
    <property type="match status" value="2"/>
</dbReference>
<dbReference type="EMBL" id="JARKHS020028809">
    <property type="protein sequence ID" value="KAK8763981.1"/>
    <property type="molecule type" value="Genomic_DNA"/>
</dbReference>
<dbReference type="GO" id="GO:0016491">
    <property type="term" value="F:oxidoreductase activity"/>
    <property type="evidence" value="ECO:0007669"/>
    <property type="project" value="UniProtKB-KW"/>
</dbReference>
<keyword evidence="1" id="KW-0560">Oxidoreductase</keyword>
<dbReference type="InterPro" id="IPR020904">
    <property type="entry name" value="Sc_DH/Rdtase_CS"/>
</dbReference>
<proteinExistence type="predicted"/>
<dbReference type="PANTHER" id="PTHR43313">
    <property type="entry name" value="SHORT-CHAIN DEHYDROGENASE/REDUCTASE FAMILY 9C"/>
    <property type="match status" value="1"/>
</dbReference>
<organism evidence="2 3">
    <name type="scientific">Amblyomma americanum</name>
    <name type="common">Lone star tick</name>
    <dbReference type="NCBI Taxonomy" id="6943"/>
    <lineage>
        <taxon>Eukaryota</taxon>
        <taxon>Metazoa</taxon>
        <taxon>Ecdysozoa</taxon>
        <taxon>Arthropoda</taxon>
        <taxon>Chelicerata</taxon>
        <taxon>Arachnida</taxon>
        <taxon>Acari</taxon>
        <taxon>Parasitiformes</taxon>
        <taxon>Ixodida</taxon>
        <taxon>Ixodoidea</taxon>
        <taxon>Ixodidae</taxon>
        <taxon>Amblyomminae</taxon>
        <taxon>Amblyomma</taxon>
    </lineage>
</organism>
<dbReference type="AlphaFoldDB" id="A0AAQ4DNE1"/>
<sequence>MLAKQLASDGFFVFAGCSNENSDGAKALKKVENILVLQMDVTKEQEIDRAYQTVEDRLDGKGRLTMPEFVNYCMSKSALTSLADGLRRQYFNRGLHVCIVEPGAYRTDMVNHSRMEQLFDQDLKILPERVRERVNDKSVANLKHSADVVHMAFMREDLQEAIDPIKMAVRERIPRACYKPGGPLLAVVRWLYNIAPDEVADEVIHEIRRLSMLVKRK</sequence>